<gene>
    <name evidence="1" type="ORF">C0039_18850</name>
</gene>
<protein>
    <submittedName>
        <fullName evidence="1">Uncharacterized protein</fullName>
    </submittedName>
</protein>
<proteinExistence type="predicted"/>
<evidence type="ECO:0000313" key="1">
    <source>
        <dbReference type="EMBL" id="PLW67091.1"/>
    </source>
</evidence>
<evidence type="ECO:0000313" key="2">
    <source>
        <dbReference type="Proteomes" id="UP000235005"/>
    </source>
</evidence>
<keyword evidence="2" id="KW-1185">Reference proteome</keyword>
<dbReference type="OrthoDB" id="7869604at2"/>
<comment type="caution">
    <text evidence="1">The sequence shown here is derived from an EMBL/GenBank/DDBJ whole genome shotgun (WGS) entry which is preliminary data.</text>
</comment>
<dbReference type="EMBL" id="PKUS01000039">
    <property type="protein sequence ID" value="PLW67091.1"/>
    <property type="molecule type" value="Genomic_DNA"/>
</dbReference>
<accession>A0A2N5WXX7</accession>
<dbReference type="Proteomes" id="UP000235005">
    <property type="component" value="Unassembled WGS sequence"/>
</dbReference>
<sequence>MEAPFAYRLTKSGLAQISYRGRVVMTLRGAKSSRFVNRIGVLDADAAQLEMAKLTGHFKHGNERASKLHRE</sequence>
<organism evidence="1 2">
    <name type="scientific">Pseudohalioglobus lutimaris</name>
    <dbReference type="NCBI Taxonomy" id="1737061"/>
    <lineage>
        <taxon>Bacteria</taxon>
        <taxon>Pseudomonadati</taxon>
        <taxon>Pseudomonadota</taxon>
        <taxon>Gammaproteobacteria</taxon>
        <taxon>Cellvibrionales</taxon>
        <taxon>Halieaceae</taxon>
        <taxon>Pseudohalioglobus</taxon>
    </lineage>
</organism>
<name>A0A2N5WXX7_9GAMM</name>
<reference evidence="1 2" key="1">
    <citation type="submission" date="2018-01" db="EMBL/GenBank/DDBJ databases">
        <title>The draft genome sequence of Halioglobus lutimaris HF004.</title>
        <authorList>
            <person name="Du Z.-J."/>
            <person name="Shi M.-J."/>
        </authorList>
    </citation>
    <scope>NUCLEOTIDE SEQUENCE [LARGE SCALE GENOMIC DNA]</scope>
    <source>
        <strain evidence="1 2">HF004</strain>
    </source>
</reference>
<dbReference type="AlphaFoldDB" id="A0A2N5WXX7"/>